<keyword evidence="7" id="KW-1185">Reference proteome</keyword>
<evidence type="ECO:0000313" key="6">
    <source>
        <dbReference type="EMBL" id="MCL1633633.1"/>
    </source>
</evidence>
<protein>
    <submittedName>
        <fullName evidence="6">DoxX family protein</fullName>
    </submittedName>
</protein>
<keyword evidence="4 5" id="KW-0472">Membrane</keyword>
<name>A0ABT0MFK1_9GAMM</name>
<dbReference type="InterPro" id="IPR032808">
    <property type="entry name" value="DoxX"/>
</dbReference>
<evidence type="ECO:0000256" key="4">
    <source>
        <dbReference type="ARBA" id="ARBA00023136"/>
    </source>
</evidence>
<comment type="caution">
    <text evidence="6">The sequence shown here is derived from an EMBL/GenBank/DDBJ whole genome shotgun (WGS) entry which is preliminary data.</text>
</comment>
<proteinExistence type="predicted"/>
<feature type="transmembrane region" description="Helical" evidence="5">
    <location>
        <begin position="76"/>
        <end position="97"/>
    </location>
</feature>
<comment type="subcellular location">
    <subcellularLocation>
        <location evidence="1">Membrane</location>
        <topology evidence="1">Multi-pass membrane protein</topology>
    </subcellularLocation>
</comment>
<dbReference type="EMBL" id="JAMBEP010000001">
    <property type="protein sequence ID" value="MCL1633633.1"/>
    <property type="molecule type" value="Genomic_DNA"/>
</dbReference>
<reference evidence="6 7" key="1">
    <citation type="submission" date="2022-05" db="EMBL/GenBank/DDBJ databases">
        <title>Luteimonas sp. SX5, whole genome shotgun sequencing project.</title>
        <authorList>
            <person name="Zhao G."/>
            <person name="Shen L."/>
        </authorList>
    </citation>
    <scope>NUCLEOTIDE SEQUENCE [LARGE SCALE GENOMIC DNA]</scope>
    <source>
        <strain evidence="6 7">SX5</strain>
    </source>
</reference>
<organism evidence="6 7">
    <name type="scientific">Luteimonas galliterrae</name>
    <dbReference type="NCBI Taxonomy" id="2940486"/>
    <lineage>
        <taxon>Bacteria</taxon>
        <taxon>Pseudomonadati</taxon>
        <taxon>Pseudomonadota</taxon>
        <taxon>Gammaproteobacteria</taxon>
        <taxon>Lysobacterales</taxon>
        <taxon>Lysobacteraceae</taxon>
        <taxon>Luteimonas</taxon>
    </lineage>
</organism>
<evidence type="ECO:0000256" key="5">
    <source>
        <dbReference type="SAM" id="Phobius"/>
    </source>
</evidence>
<keyword evidence="3 5" id="KW-1133">Transmembrane helix</keyword>
<gene>
    <name evidence="6" type="ORF">M2650_03110</name>
</gene>
<dbReference type="Pfam" id="PF07681">
    <property type="entry name" value="DoxX"/>
    <property type="match status" value="1"/>
</dbReference>
<accession>A0ABT0MFK1</accession>
<evidence type="ECO:0000256" key="3">
    <source>
        <dbReference type="ARBA" id="ARBA00022989"/>
    </source>
</evidence>
<evidence type="ECO:0000256" key="1">
    <source>
        <dbReference type="ARBA" id="ARBA00004141"/>
    </source>
</evidence>
<feature type="transmembrane region" description="Helical" evidence="5">
    <location>
        <begin position="7"/>
        <end position="28"/>
    </location>
</feature>
<evidence type="ECO:0000256" key="2">
    <source>
        <dbReference type="ARBA" id="ARBA00022692"/>
    </source>
</evidence>
<dbReference type="Proteomes" id="UP001431217">
    <property type="component" value="Unassembled WGS sequence"/>
</dbReference>
<sequence length="128" mass="12996">MYLSADLAQLATITGRVLLGGLFVLGGIEHFTSLPAVSGAMAKRGVPMAHLVLIAGSLFQIACGALLMLGLWVTAAALGLVVFTLAASAIFMNFWSLQGEARAGAIGGWKTNLALIGGLLVAAASNVL</sequence>
<feature type="transmembrane region" description="Helical" evidence="5">
    <location>
        <begin position="48"/>
        <end position="69"/>
    </location>
</feature>
<feature type="transmembrane region" description="Helical" evidence="5">
    <location>
        <begin position="109"/>
        <end position="127"/>
    </location>
</feature>
<evidence type="ECO:0000313" key="7">
    <source>
        <dbReference type="Proteomes" id="UP001431217"/>
    </source>
</evidence>
<keyword evidence="2 5" id="KW-0812">Transmembrane</keyword>